<dbReference type="GO" id="GO:0030313">
    <property type="term" value="C:cell envelope"/>
    <property type="evidence" value="ECO:0007669"/>
    <property type="project" value="UniProtKB-SubCell"/>
</dbReference>
<evidence type="ECO:0000313" key="7">
    <source>
        <dbReference type="EMBL" id="KUK46596.1"/>
    </source>
</evidence>
<evidence type="ECO:0000256" key="2">
    <source>
        <dbReference type="ARBA" id="ARBA00023054"/>
    </source>
</evidence>
<reference evidence="7 8" key="1">
    <citation type="journal article" date="2015" name="MBio">
        <title>Genome-Resolved Metagenomic Analysis Reveals Roles for Candidate Phyla and Other Microbial Community Members in Biogeochemical Transformations in Oil Reservoirs.</title>
        <authorList>
            <person name="Hu P."/>
            <person name="Tom L."/>
            <person name="Singh A."/>
            <person name="Thomas B.C."/>
            <person name="Baker B.J."/>
            <person name="Piceno Y.M."/>
            <person name="Andersen G.L."/>
            <person name="Banfield J.F."/>
        </authorList>
    </citation>
    <scope>NUCLEOTIDE SEQUENCE [LARGE SCALE GENOMIC DNA]</scope>
    <source>
        <strain evidence="7">46_16</strain>
    </source>
</reference>
<evidence type="ECO:0000256" key="1">
    <source>
        <dbReference type="ARBA" id="ARBA00004196"/>
    </source>
</evidence>
<comment type="subcellular location">
    <subcellularLocation>
        <location evidence="1">Cell envelope</location>
    </subcellularLocation>
</comment>
<dbReference type="Pfam" id="PF25973">
    <property type="entry name" value="BSH_CzcB"/>
    <property type="match status" value="1"/>
</dbReference>
<dbReference type="Gene3D" id="2.40.30.170">
    <property type="match status" value="1"/>
</dbReference>
<feature type="signal peptide" evidence="4">
    <location>
        <begin position="1"/>
        <end position="20"/>
    </location>
</feature>
<accession>A0A101FY91</accession>
<feature type="coiled-coil region" evidence="3">
    <location>
        <begin position="96"/>
        <end position="269"/>
    </location>
</feature>
<dbReference type="EMBL" id="LGFU01000018">
    <property type="protein sequence ID" value="KUK46596.1"/>
    <property type="molecule type" value="Genomic_DNA"/>
</dbReference>
<keyword evidence="2 3" id="KW-0175">Coiled coil</keyword>
<dbReference type="InterPro" id="IPR050465">
    <property type="entry name" value="UPF0194_transport"/>
</dbReference>
<evidence type="ECO:0000256" key="4">
    <source>
        <dbReference type="SAM" id="SignalP"/>
    </source>
</evidence>
<dbReference type="InterPro" id="IPR058647">
    <property type="entry name" value="BSH_CzcB-like"/>
</dbReference>
<proteinExistence type="predicted"/>
<dbReference type="PRINTS" id="PR01490">
    <property type="entry name" value="RTXTOXIND"/>
</dbReference>
<name>A0A101FY91_9CHLR</name>
<feature type="domain" description="CzcB-like barrel-sandwich hybrid" evidence="5">
    <location>
        <begin position="59"/>
        <end position="304"/>
    </location>
</feature>
<protein>
    <submittedName>
        <fullName evidence="7">Secretion protein HlyD family protein</fullName>
    </submittedName>
</protein>
<dbReference type="SUPFAM" id="SSF111369">
    <property type="entry name" value="HlyD-like secretion proteins"/>
    <property type="match status" value="1"/>
</dbReference>
<dbReference type="Gene3D" id="2.40.50.100">
    <property type="match status" value="1"/>
</dbReference>
<comment type="caution">
    <text evidence="7">The sequence shown here is derived from an EMBL/GenBank/DDBJ whole genome shotgun (WGS) entry which is preliminary data.</text>
</comment>
<dbReference type="Pfam" id="PF25990">
    <property type="entry name" value="Beta-barrel_YknX"/>
    <property type="match status" value="1"/>
</dbReference>
<evidence type="ECO:0000259" key="6">
    <source>
        <dbReference type="Pfam" id="PF25990"/>
    </source>
</evidence>
<evidence type="ECO:0000313" key="8">
    <source>
        <dbReference type="Proteomes" id="UP000064249"/>
    </source>
</evidence>
<feature type="domain" description="YknX-like beta-barrel" evidence="6">
    <location>
        <begin position="313"/>
        <end position="384"/>
    </location>
</feature>
<dbReference type="Proteomes" id="UP000064249">
    <property type="component" value="Unassembled WGS sequence"/>
</dbReference>
<dbReference type="PROSITE" id="PS51257">
    <property type="entry name" value="PROKAR_LIPOPROTEIN"/>
    <property type="match status" value="1"/>
</dbReference>
<dbReference type="AlphaFoldDB" id="A0A101FY91"/>
<organism evidence="7 8">
    <name type="scientific">Anaerolinea thermophila</name>
    <dbReference type="NCBI Taxonomy" id="167964"/>
    <lineage>
        <taxon>Bacteria</taxon>
        <taxon>Bacillati</taxon>
        <taxon>Chloroflexota</taxon>
        <taxon>Anaerolineae</taxon>
        <taxon>Anaerolineales</taxon>
        <taxon>Anaerolineaceae</taxon>
        <taxon>Anaerolinea</taxon>
    </lineage>
</organism>
<evidence type="ECO:0000259" key="5">
    <source>
        <dbReference type="Pfam" id="PF25973"/>
    </source>
</evidence>
<keyword evidence="4" id="KW-0732">Signal</keyword>
<evidence type="ECO:0000256" key="3">
    <source>
        <dbReference type="SAM" id="Coils"/>
    </source>
</evidence>
<feature type="chain" id="PRO_5007096318" evidence="4">
    <location>
        <begin position="21"/>
        <end position="389"/>
    </location>
</feature>
<dbReference type="PANTHER" id="PTHR32347:SF23">
    <property type="entry name" value="BLL5650 PROTEIN"/>
    <property type="match status" value="1"/>
</dbReference>
<dbReference type="InterPro" id="IPR058636">
    <property type="entry name" value="Beta-barrel_YknX"/>
</dbReference>
<sequence length="389" mass="42920">MKKKMLLVGTLVIASSLVFSACAKQSDSSTNTQPLNADAVSSTVVSEGMLIPQQDATLTFETSGTVTSIRVSKGDTVKAGDVLMVIGDQTQLEAQQKSITADLINAQQALDDLNQNAGVDKQTAWKNLMDAQEAFNDAQEEYDDLDEDEYEDDLQDAEEDVIDAQQDVEDAQADLEEYLDLDEDNSTRQRYEDDLKDAQDTYNEEVRAKSEIQLEHDRIVNAYQDAEAALAVAQAEYDKRQDGPDTDMLASLTAQIDSLQASQSAVEEQLAKMSLTAPFDGQVMETYIDEFEFASPEQPVLVIASTDQWLVETTDLTELEVVNIKEGQPVSIEAEAYPGVTFSGTVESIGIYPKMDQGDVLYTVRIKVNARDLPALRWGMSLTVTFEQE</sequence>
<dbReference type="PANTHER" id="PTHR32347">
    <property type="entry name" value="EFFLUX SYSTEM COMPONENT YKNX-RELATED"/>
    <property type="match status" value="1"/>
</dbReference>
<gene>
    <name evidence="7" type="ORF">XD73_0532</name>
</gene>